<feature type="domain" description="CCHC-type" evidence="3">
    <location>
        <begin position="61"/>
        <end position="76"/>
    </location>
</feature>
<dbReference type="InterPro" id="IPR001878">
    <property type="entry name" value="Znf_CCHC"/>
</dbReference>
<feature type="compositionally biased region" description="Basic and acidic residues" evidence="2">
    <location>
        <begin position="1"/>
        <end position="15"/>
    </location>
</feature>
<protein>
    <recommendedName>
        <fullName evidence="3">CCHC-type domain-containing protein</fullName>
    </recommendedName>
</protein>
<dbReference type="OrthoDB" id="4190097at2759"/>
<feature type="region of interest" description="Disordered" evidence="2">
    <location>
        <begin position="76"/>
        <end position="102"/>
    </location>
</feature>
<evidence type="ECO:0000313" key="5">
    <source>
        <dbReference type="Proteomes" id="UP000223968"/>
    </source>
</evidence>
<reference evidence="4 5" key="1">
    <citation type="submission" date="2017-10" db="EMBL/GenBank/DDBJ databases">
        <title>Comparative genomics in systemic dimorphic fungi from Ajellomycetaceae.</title>
        <authorList>
            <person name="Munoz J.F."/>
            <person name="Mcewen J.G."/>
            <person name="Clay O.K."/>
            <person name="Cuomo C.A."/>
        </authorList>
    </citation>
    <scope>NUCLEOTIDE SEQUENCE [LARGE SCALE GENOMIC DNA]</scope>
    <source>
        <strain evidence="4 5">UAMH5409</strain>
    </source>
</reference>
<dbReference type="GO" id="GO:0003676">
    <property type="term" value="F:nucleic acid binding"/>
    <property type="evidence" value="ECO:0007669"/>
    <property type="project" value="InterPro"/>
</dbReference>
<sequence length="102" mass="11593">MAHNLKAIEDSATRREKGRNKARTGPAAAGEDGTKGHDNDITHTFRRRRREDQPQTIQGNCYQCRKLGHMAKWCTNTSNNKIDSTKIADLEKTDDSQRKELP</sequence>
<evidence type="ECO:0000256" key="2">
    <source>
        <dbReference type="SAM" id="MobiDB-lite"/>
    </source>
</evidence>
<evidence type="ECO:0000256" key="1">
    <source>
        <dbReference type="PROSITE-ProRule" id="PRU00047"/>
    </source>
</evidence>
<keyword evidence="1" id="KW-0862">Zinc</keyword>
<dbReference type="GO" id="GO:0008270">
    <property type="term" value="F:zinc ion binding"/>
    <property type="evidence" value="ECO:0007669"/>
    <property type="project" value="UniProtKB-KW"/>
</dbReference>
<dbReference type="Gene3D" id="4.10.60.10">
    <property type="entry name" value="Zinc finger, CCHC-type"/>
    <property type="match status" value="1"/>
</dbReference>
<name>A0A2B7WEK9_9EURO</name>
<dbReference type="Proteomes" id="UP000223968">
    <property type="component" value="Unassembled WGS sequence"/>
</dbReference>
<dbReference type="AlphaFoldDB" id="A0A2B7WEK9"/>
<dbReference type="SUPFAM" id="SSF57756">
    <property type="entry name" value="Retrovirus zinc finger-like domains"/>
    <property type="match status" value="1"/>
</dbReference>
<keyword evidence="5" id="KW-1185">Reference proteome</keyword>
<feature type="region of interest" description="Disordered" evidence="2">
    <location>
        <begin position="1"/>
        <end position="40"/>
    </location>
</feature>
<keyword evidence="1" id="KW-0479">Metal-binding</keyword>
<evidence type="ECO:0000313" key="4">
    <source>
        <dbReference type="EMBL" id="PGG95028.1"/>
    </source>
</evidence>
<accession>A0A2B7WEK9</accession>
<feature type="compositionally biased region" description="Basic and acidic residues" evidence="2">
    <location>
        <begin position="83"/>
        <end position="102"/>
    </location>
</feature>
<evidence type="ECO:0000259" key="3">
    <source>
        <dbReference type="PROSITE" id="PS50158"/>
    </source>
</evidence>
<dbReference type="InterPro" id="IPR036875">
    <property type="entry name" value="Znf_CCHC_sf"/>
</dbReference>
<dbReference type="PROSITE" id="PS50158">
    <property type="entry name" value="ZF_CCHC"/>
    <property type="match status" value="1"/>
</dbReference>
<keyword evidence="1" id="KW-0863">Zinc-finger</keyword>
<comment type="caution">
    <text evidence="4">The sequence shown here is derived from an EMBL/GenBank/DDBJ whole genome shotgun (WGS) entry which is preliminary data.</text>
</comment>
<organism evidence="4 5">
    <name type="scientific">Helicocarpus griseus UAMH5409</name>
    <dbReference type="NCBI Taxonomy" id="1447875"/>
    <lineage>
        <taxon>Eukaryota</taxon>
        <taxon>Fungi</taxon>
        <taxon>Dikarya</taxon>
        <taxon>Ascomycota</taxon>
        <taxon>Pezizomycotina</taxon>
        <taxon>Eurotiomycetes</taxon>
        <taxon>Eurotiomycetidae</taxon>
        <taxon>Onygenales</taxon>
        <taxon>Ajellomycetaceae</taxon>
        <taxon>Helicocarpus</taxon>
    </lineage>
</organism>
<dbReference type="EMBL" id="PDNB01000442">
    <property type="protein sequence ID" value="PGG95028.1"/>
    <property type="molecule type" value="Genomic_DNA"/>
</dbReference>
<proteinExistence type="predicted"/>
<gene>
    <name evidence="4" type="ORF">AJ79_10312</name>
</gene>